<dbReference type="InterPro" id="IPR007593">
    <property type="entry name" value="CD225/Dispanin_fam"/>
</dbReference>
<accession>A0A8C5YX80</accession>
<evidence type="ECO:0000313" key="8">
    <source>
        <dbReference type="Ensembl" id="ENSMMMP00000006412.1"/>
    </source>
</evidence>
<evidence type="ECO:0000256" key="5">
    <source>
        <dbReference type="ARBA" id="ARBA00023136"/>
    </source>
</evidence>
<dbReference type="Proteomes" id="UP000694407">
    <property type="component" value="Unplaced"/>
</dbReference>
<dbReference type="GO" id="GO:0016020">
    <property type="term" value="C:membrane"/>
    <property type="evidence" value="ECO:0007669"/>
    <property type="project" value="UniProtKB-SubCell"/>
</dbReference>
<dbReference type="InterPro" id="IPR051423">
    <property type="entry name" value="CD225/Dispanin"/>
</dbReference>
<proteinExistence type="inferred from homology"/>
<feature type="transmembrane region" description="Helical" evidence="7">
    <location>
        <begin position="86"/>
        <end position="109"/>
    </location>
</feature>
<feature type="region of interest" description="Disordered" evidence="6">
    <location>
        <begin position="1"/>
        <end position="37"/>
    </location>
</feature>
<dbReference type="Pfam" id="PF04505">
    <property type="entry name" value="CD225"/>
    <property type="match status" value="1"/>
</dbReference>
<reference evidence="8" key="1">
    <citation type="submission" date="2025-08" db="UniProtKB">
        <authorList>
            <consortium name="Ensembl"/>
        </authorList>
    </citation>
    <scope>IDENTIFICATION</scope>
</reference>
<evidence type="ECO:0000256" key="6">
    <source>
        <dbReference type="SAM" id="MobiDB-lite"/>
    </source>
</evidence>
<keyword evidence="5 7" id="KW-0472">Membrane</keyword>
<keyword evidence="9" id="KW-1185">Reference proteome</keyword>
<dbReference type="AlphaFoldDB" id="A0A8C5YX80"/>
<evidence type="ECO:0000256" key="3">
    <source>
        <dbReference type="ARBA" id="ARBA00022692"/>
    </source>
</evidence>
<dbReference type="Ensembl" id="ENSMMMT00000007285.1">
    <property type="protein sequence ID" value="ENSMMMP00000006412.1"/>
    <property type="gene ID" value="ENSMMMG00000005752.1"/>
</dbReference>
<organism evidence="8 9">
    <name type="scientific">Marmota marmota marmota</name>
    <name type="common">Alpine marmot</name>
    <dbReference type="NCBI Taxonomy" id="9994"/>
    <lineage>
        <taxon>Eukaryota</taxon>
        <taxon>Metazoa</taxon>
        <taxon>Chordata</taxon>
        <taxon>Craniata</taxon>
        <taxon>Vertebrata</taxon>
        <taxon>Euteleostomi</taxon>
        <taxon>Mammalia</taxon>
        <taxon>Eutheria</taxon>
        <taxon>Euarchontoglires</taxon>
        <taxon>Glires</taxon>
        <taxon>Rodentia</taxon>
        <taxon>Sciuromorpha</taxon>
        <taxon>Sciuridae</taxon>
        <taxon>Xerinae</taxon>
        <taxon>Marmotini</taxon>
        <taxon>Marmota</taxon>
    </lineage>
</organism>
<dbReference type="PANTHER" id="PTHR14948:SF40">
    <property type="match status" value="1"/>
</dbReference>
<evidence type="ECO:0000313" key="9">
    <source>
        <dbReference type="Proteomes" id="UP000694407"/>
    </source>
</evidence>
<comment type="similarity">
    <text evidence="2">Belongs to the CD225/Dispanin family.</text>
</comment>
<evidence type="ECO:0000256" key="1">
    <source>
        <dbReference type="ARBA" id="ARBA00004370"/>
    </source>
</evidence>
<feature type="compositionally biased region" description="Low complexity" evidence="6">
    <location>
        <begin position="24"/>
        <end position="35"/>
    </location>
</feature>
<dbReference type="GeneTree" id="ENSGT00390000016486"/>
<keyword evidence="4 7" id="KW-1133">Transmembrane helix</keyword>
<feature type="compositionally biased region" description="Basic and acidic residues" evidence="6">
    <location>
        <begin position="1"/>
        <end position="11"/>
    </location>
</feature>
<reference evidence="8" key="2">
    <citation type="submission" date="2025-09" db="UniProtKB">
        <authorList>
            <consortium name="Ensembl"/>
        </authorList>
    </citation>
    <scope>IDENTIFICATION</scope>
</reference>
<feature type="transmembrane region" description="Helical" evidence="7">
    <location>
        <begin position="43"/>
        <end position="66"/>
    </location>
</feature>
<evidence type="ECO:0000256" key="4">
    <source>
        <dbReference type="ARBA" id="ARBA00022989"/>
    </source>
</evidence>
<protein>
    <submittedName>
        <fullName evidence="8">Uncharacterized protein</fullName>
    </submittedName>
</protein>
<name>A0A8C5YX80_MARMA</name>
<dbReference type="PANTHER" id="PTHR14948">
    <property type="entry name" value="NG5"/>
    <property type="match status" value="1"/>
</dbReference>
<keyword evidence="3 7" id="KW-0812">Transmembrane</keyword>
<evidence type="ECO:0000256" key="7">
    <source>
        <dbReference type="SAM" id="Phobius"/>
    </source>
</evidence>
<evidence type="ECO:0000256" key="2">
    <source>
        <dbReference type="ARBA" id="ARBA00006843"/>
    </source>
</evidence>
<comment type="subcellular location">
    <subcellularLocation>
        <location evidence="1">Membrane</location>
    </subcellularLocation>
</comment>
<sequence>MATVTRPRDPEAQIISKKTRQIEPSQPSQPSVMSSVPPPQNDYLCLSIISFFFFILLAVPALFFSIKTRDANHLGNHRKAKRNSRLALGFGISSIVMGTTLLISIRLLLFHLLCPTW</sequence>